<dbReference type="OrthoDB" id="273265at2759"/>
<dbReference type="InterPro" id="IPR050397">
    <property type="entry name" value="Env_Response_Regulators"/>
</dbReference>
<dbReference type="GeneID" id="22576327"/>
<feature type="region of interest" description="Disordered" evidence="1">
    <location>
        <begin position="1000"/>
        <end position="1030"/>
    </location>
</feature>
<dbReference type="InterPro" id="IPR014710">
    <property type="entry name" value="RmlC-like_jellyroll"/>
</dbReference>
<accession>A0A088RW84</accession>
<dbReference type="InterPro" id="IPR000595">
    <property type="entry name" value="cNMP-bd_dom"/>
</dbReference>
<dbReference type="SUPFAM" id="SSF51206">
    <property type="entry name" value="cAMP-binding domain-like"/>
    <property type="match status" value="3"/>
</dbReference>
<evidence type="ECO:0000256" key="1">
    <source>
        <dbReference type="SAM" id="MobiDB-lite"/>
    </source>
</evidence>
<proteinExistence type="predicted"/>
<reference evidence="2 3" key="1">
    <citation type="journal article" date="2015" name="Sci. Rep.">
        <title>The genome of Leishmania panamensis: insights into genomics of the L. (Viannia) subgenus.</title>
        <authorList>
            <person name="Llanes A."/>
            <person name="Restrepo C.M."/>
            <person name="Vecchio G.D."/>
            <person name="Anguizola F.J."/>
            <person name="Lleonart R."/>
        </authorList>
    </citation>
    <scope>NUCLEOTIDE SEQUENCE [LARGE SCALE GENOMIC DNA]</scope>
    <source>
        <strain evidence="2 3">MHOM/PA/94/PSC-1</strain>
    </source>
</reference>
<organism evidence="2 3">
    <name type="scientific">Leishmania panamensis</name>
    <dbReference type="NCBI Taxonomy" id="5679"/>
    <lineage>
        <taxon>Eukaryota</taxon>
        <taxon>Discoba</taxon>
        <taxon>Euglenozoa</taxon>
        <taxon>Kinetoplastea</taxon>
        <taxon>Metakinetoplastina</taxon>
        <taxon>Trypanosomatida</taxon>
        <taxon>Trypanosomatidae</taxon>
        <taxon>Leishmaniinae</taxon>
        <taxon>Leishmania</taxon>
        <taxon>Leishmania guyanensis species complex</taxon>
    </lineage>
</organism>
<dbReference type="RefSeq" id="XP_010700236.1">
    <property type="nucleotide sequence ID" value="XM_010701934.1"/>
</dbReference>
<dbReference type="GO" id="GO:0003700">
    <property type="term" value="F:DNA-binding transcription factor activity"/>
    <property type="evidence" value="ECO:0007669"/>
    <property type="project" value="TreeGrafter"/>
</dbReference>
<feature type="compositionally biased region" description="Polar residues" evidence="1">
    <location>
        <begin position="1"/>
        <end position="12"/>
    </location>
</feature>
<dbReference type="PANTHER" id="PTHR24567">
    <property type="entry name" value="CRP FAMILY TRANSCRIPTIONAL REGULATORY PROTEIN"/>
    <property type="match status" value="1"/>
</dbReference>
<feature type="region of interest" description="Disordered" evidence="1">
    <location>
        <begin position="293"/>
        <end position="330"/>
    </location>
</feature>
<evidence type="ECO:0000313" key="3">
    <source>
        <dbReference type="Proteomes" id="UP000063063"/>
    </source>
</evidence>
<dbReference type="Proteomes" id="UP000063063">
    <property type="component" value="Chromosome 27"/>
</dbReference>
<name>A0A088RW84_LEIPA</name>
<dbReference type="Gene3D" id="2.60.120.10">
    <property type="entry name" value="Jelly Rolls"/>
    <property type="match status" value="2"/>
</dbReference>
<dbReference type="PANTHER" id="PTHR24567:SF26">
    <property type="entry name" value="REGULATORY PROTEIN YEIL"/>
    <property type="match status" value="1"/>
</dbReference>
<protein>
    <submittedName>
        <fullName evidence="2">Cyclic nucleotide-binding protein, putative</fullName>
    </submittedName>
</protein>
<feature type="compositionally biased region" description="Basic and acidic residues" evidence="1">
    <location>
        <begin position="28"/>
        <end position="38"/>
    </location>
</feature>
<feature type="region of interest" description="Disordered" evidence="1">
    <location>
        <begin position="1"/>
        <end position="70"/>
    </location>
</feature>
<dbReference type="GO" id="GO:0005829">
    <property type="term" value="C:cytosol"/>
    <property type="evidence" value="ECO:0007669"/>
    <property type="project" value="TreeGrafter"/>
</dbReference>
<dbReference type="VEuPathDB" id="TriTrypDB:LPMP_271490"/>
<feature type="compositionally biased region" description="Polar residues" evidence="1">
    <location>
        <begin position="1318"/>
        <end position="1329"/>
    </location>
</feature>
<keyword evidence="3" id="KW-1185">Reference proteome</keyword>
<feature type="region of interest" description="Disordered" evidence="1">
    <location>
        <begin position="712"/>
        <end position="806"/>
    </location>
</feature>
<feature type="compositionally biased region" description="Polar residues" evidence="1">
    <location>
        <begin position="304"/>
        <end position="313"/>
    </location>
</feature>
<feature type="region of interest" description="Disordered" evidence="1">
    <location>
        <begin position="1048"/>
        <end position="1121"/>
    </location>
</feature>
<dbReference type="EMBL" id="CP009396">
    <property type="protein sequence ID" value="AIN99529.1"/>
    <property type="molecule type" value="Genomic_DNA"/>
</dbReference>
<dbReference type="InterPro" id="IPR018490">
    <property type="entry name" value="cNMP-bd_dom_sf"/>
</dbReference>
<dbReference type="VEuPathDB" id="TriTrypDB:LPAL13_270021900"/>
<gene>
    <name evidence="2" type="ORF">LPMP_271490</name>
</gene>
<feature type="region of interest" description="Disordered" evidence="1">
    <location>
        <begin position="1309"/>
        <end position="1332"/>
    </location>
</feature>
<evidence type="ECO:0000313" key="2">
    <source>
        <dbReference type="EMBL" id="AIN99529.1"/>
    </source>
</evidence>
<dbReference type="eggNOG" id="ENOG502QVN8">
    <property type="taxonomic scope" value="Eukaryota"/>
</dbReference>
<dbReference type="CDD" id="cd00038">
    <property type="entry name" value="CAP_ED"/>
    <property type="match status" value="1"/>
</dbReference>
<dbReference type="KEGG" id="lpan:LPMP_271490"/>
<sequence>MSNFTTPTMAKTSTDDMQQRTPSIYPSERVRKLSRRESALPLCMSRAQHEARRQSTSTYSASRRRSHRPSYSYGNPNVVALVSPAANAWGALLSCSEVATDVGRAIQMCSFYPSMRINGTAFENSLNLAHRQSMHVTNSSVGMLSHGRVGVGDANSSIVSIVQDDGVAPRAMSISAVPESSATLREAMEESRSMLELSQGSILAASTGGAGVPSSGRNSLSTVADAAARTVALTGSSNMVQMACAMKRAAMWEVLVVTALTHREMKLRFRRQRLHRALERHLLPTLLKRKAETGSVVPKGARSKYTSNTGSDHYTSRGAPGEDANPTPQGTYLRDHNAFFDSLNNAALLQCFAETMLRQRFLPGDIIVKAGDSSQKAMYFLISGKCEVCTERGRQYGNNAEPADEASAMNDNARHHQLKTVGGAASRPTKEVIMAGTSFGGVFGGSALFAGTYRALSQCIVWVLRAEDFEDVFRSFADRVMLDKYKEEVRQHSLWWLQQWYHPAKCYGSIPIYRKLTKRMSAYLSDFIPIVKVRGETIFSHGDVAGDVYCMLEGTVLRRTKDAAGAYGDNGVAQRLGTNSFTALNVSGRYLMLGEEPHLIPGVQPYTCTVSSRVALFFKIPGERFVDALLDDPLLYAQLRGQLMQRRQDNMRLHPECLAHVPLLQRFPAEKRAELVQYARPRLINRSVSVCDPAQHLSDLFIIVSGSVHDPRHCSQKATKSLEVPASCEVENPDGTPGEHGGGANAHGRNSKTDGRHHGSTGRQSGHAAKRDTALTSSSGVVDSIGTAKQRPHNSPREEDAVRRSTVTRLSEVVAGEAAEAEAEVEEQDGVEWNFSFRDASFSTLAAIMTSPNNAVSLKASGTLSAVSDTVTSAQLLQQLLESAPLIYPDESEDINPALPVQPSRRLATALAGSWEALLLDKWPNGWESVTTVEMWAIPTRMLRLVYNSCPKPVQLSILNGLRQAQMEDLQLPTLPHTKLPPMSIYTQYGEAGVGAAVTATKERAAPRTKGFSRRGGNRRITSPSLSGCTAGINSEEGGIVETGVQHSAVTHSTDPKKSSARTAAVKPVSDEAKGEVRLLIPAASRGTAQGPTRPLSKRKTTPPTSRTEADAIHHAPSRGDVVPANASACRAQNAQARSLRRLREAATDRGVIKVVPAEPTVDPALLACYEGVRGAADPLMLRIVRDPAVVPPPWGTSGVMPAPTSITSAQRLPPIAPSSEAAPAEAWPTLTVARDRWFQAVPSYEPLPGTVHAAQTLASSPVFAPNSTVLASAHISPIRQHGKTLEGYVAYYSAAVSSARAANRATRSETAAAAPVTASTRSSSQTGLGISRNHLPKRRAYAV</sequence>